<comment type="caution">
    <text evidence="2">The sequence shown here is derived from an EMBL/GenBank/DDBJ whole genome shotgun (WGS) entry which is preliminary data.</text>
</comment>
<name>A0A0A1Z9U5_PROMR</name>
<evidence type="ECO:0000313" key="2">
    <source>
        <dbReference type="EMBL" id="KGF85321.1"/>
    </source>
</evidence>
<dbReference type="Proteomes" id="UP000030598">
    <property type="component" value="Unassembled WGS sequence"/>
</dbReference>
<dbReference type="STRING" id="59925.EU91_1421"/>
<evidence type="ECO:0000313" key="3">
    <source>
        <dbReference type="Proteomes" id="UP000030598"/>
    </source>
</evidence>
<dbReference type="OrthoDB" id="557720at2"/>
<dbReference type="eggNOG" id="ENOG5030PY7">
    <property type="taxonomic scope" value="Bacteria"/>
</dbReference>
<reference evidence="3" key="1">
    <citation type="journal article" date="2014" name="Sci. Data">
        <title>Genomes of diverse isolates of the marine cyanobacterium Prochlorococcus.</title>
        <authorList>
            <person name="Biller S."/>
            <person name="Berube P."/>
            <person name="Thompson J."/>
            <person name="Kelly L."/>
            <person name="Roggensack S."/>
            <person name="Awad L."/>
            <person name="Roache-Johnson K."/>
            <person name="Ding H."/>
            <person name="Giovannoni S.J."/>
            <person name="Moore L.R."/>
            <person name="Chisholm S.W."/>
        </authorList>
    </citation>
    <scope>NUCLEOTIDE SEQUENCE [LARGE SCALE GENOMIC DNA]</scope>
    <source>
        <strain evidence="3">GP2</strain>
    </source>
</reference>
<feature type="region of interest" description="Disordered" evidence="1">
    <location>
        <begin position="301"/>
        <end position="322"/>
    </location>
</feature>
<sequence>MTPKKIEVINAVTNNIVPPEQQHLHILQMLLNLNPVPITSSSDEELLVQVQKLEQIQSFCGFLPIWKGSKKPKVKEWGDEPHLSLLEALGFAPAALAVRSPNLLCLDYDKESSFDFAAERGIDFTYPTWHIRRTDNVQRFKQVFLVSDELLSELPNRSIKRTINYLDSGLDIFLSNKAYIIFSGEHELGKGQYYSPAGLTVSNLQPPPKIVWDLILEIGSFEPFSRKRKFSTKSKKMNPCIICGRDERLWCSESDNGLIFCMNGSTFNAEKKHGFLKIGDVTSNGYALVGQSPTCNTFKLDQPQKHKPRRTTKLRRSIRVKR</sequence>
<feature type="compositionally biased region" description="Basic residues" evidence="1">
    <location>
        <begin position="305"/>
        <end position="322"/>
    </location>
</feature>
<dbReference type="RefSeq" id="WP_032524849.1">
    <property type="nucleotide sequence ID" value="NZ_CP138934.1"/>
</dbReference>
<accession>A0A0A1Z9U5</accession>
<evidence type="ECO:0000256" key="1">
    <source>
        <dbReference type="SAM" id="MobiDB-lite"/>
    </source>
</evidence>
<proteinExistence type="predicted"/>
<dbReference type="EMBL" id="JNAH01000008">
    <property type="protein sequence ID" value="KGF85321.1"/>
    <property type="molecule type" value="Genomic_DNA"/>
</dbReference>
<dbReference type="AlphaFoldDB" id="A0A0A1Z9U5"/>
<protein>
    <submittedName>
        <fullName evidence="2">Uncharacterized protein</fullName>
    </submittedName>
</protein>
<organism evidence="2 3">
    <name type="scientific">Prochlorococcus marinus str. GP2</name>
    <dbReference type="NCBI Taxonomy" id="59925"/>
    <lineage>
        <taxon>Bacteria</taxon>
        <taxon>Bacillati</taxon>
        <taxon>Cyanobacteriota</taxon>
        <taxon>Cyanophyceae</taxon>
        <taxon>Synechococcales</taxon>
        <taxon>Prochlorococcaceae</taxon>
        <taxon>Prochlorococcus</taxon>
    </lineage>
</organism>
<gene>
    <name evidence="2" type="ORF">EU91_1421</name>
</gene>